<dbReference type="OrthoDB" id="2214at2759"/>
<keyword evidence="7 14" id="KW-0378">Hydrolase</keyword>
<comment type="subunit">
    <text evidence="2">Monomer.</text>
</comment>
<evidence type="ECO:0000256" key="11">
    <source>
        <dbReference type="ARBA" id="ARBA00023180"/>
    </source>
</evidence>
<dbReference type="GO" id="GO:0004177">
    <property type="term" value="F:aminopeptidase activity"/>
    <property type="evidence" value="ECO:0007669"/>
    <property type="project" value="UniProtKB-KW"/>
</dbReference>
<feature type="signal peptide" evidence="14">
    <location>
        <begin position="1"/>
        <end position="20"/>
    </location>
</feature>
<dbReference type="Gene3D" id="3.40.630.10">
    <property type="entry name" value="Zn peptidases"/>
    <property type="match status" value="1"/>
</dbReference>
<feature type="chain" id="PRO_5005115798" description="Peptide hydrolase" evidence="14">
    <location>
        <begin position="21"/>
        <end position="376"/>
    </location>
</feature>
<dbReference type="STRING" id="1291518.A0A0D9P4Y5"/>
<keyword evidence="6 14" id="KW-0732">Signal</keyword>
<evidence type="ECO:0000313" key="16">
    <source>
        <dbReference type="EMBL" id="KJK81347.1"/>
    </source>
</evidence>
<accession>A0A0D9P4Y5</accession>
<evidence type="ECO:0000256" key="12">
    <source>
        <dbReference type="ARBA" id="ARBA00043843"/>
    </source>
</evidence>
<keyword evidence="4 14" id="KW-0645">Protease</keyword>
<comment type="similarity">
    <text evidence="13">Belongs to the peptidase M28 family. M28E subfamily.</text>
</comment>
<sequence length="376" mass="40748">MPSMSKLALLALLAALPGLAAPPGLTRPTDLRLIKTSESDPGQWVTEQEEFDRFISQNIGFIDITDVKDDEVLSILSADPSGQDVQRQAVAYPNGALHLDQGNKLLANVTTDGPKTWLKTYSEFYTRYYRSDTGLQAANWLFNQAKQLAAPNPAITVQRFNHTRFQQPSIIARLPGNSSSLVVVGAHLDSIGSSPTGRSPGADDDGSGTVVVLEALRVLAASGIRPQNTIEFHWYAAEEVGLLGSQDVWASYKAAGRSVVGYLNQDMAGYSPTGVPAVFQDYVDAGLTRYVTALIGDYLHVKPGTSKCGYGCSDHASARANGFPAAFVAEDTFENSNKYIHSANDTYDKIMWPTILLHAKMVVSYLLEASYIQGQH</sequence>
<evidence type="ECO:0000256" key="8">
    <source>
        <dbReference type="ARBA" id="ARBA00022833"/>
    </source>
</evidence>
<evidence type="ECO:0000313" key="17">
    <source>
        <dbReference type="Proteomes" id="UP000054544"/>
    </source>
</evidence>
<dbReference type="AlphaFoldDB" id="A0A0D9P4Y5"/>
<dbReference type="PANTHER" id="PTHR12147:SF56">
    <property type="entry name" value="AMINOPEPTIDASE YDR415C-RELATED"/>
    <property type="match status" value="1"/>
</dbReference>
<keyword evidence="9" id="KW-0865">Zymogen</keyword>
<dbReference type="PANTHER" id="PTHR12147">
    <property type="entry name" value="METALLOPEPTIDASE M28 FAMILY MEMBER"/>
    <property type="match status" value="1"/>
</dbReference>
<dbReference type="EMBL" id="KE384726">
    <property type="protein sequence ID" value="KJK81347.1"/>
    <property type="molecule type" value="Genomic_DNA"/>
</dbReference>
<comment type="cofactor">
    <cofactor evidence="1">
        <name>Zn(2+)</name>
        <dbReference type="ChEBI" id="CHEBI:29105"/>
    </cofactor>
</comment>
<dbReference type="InterPro" id="IPR007484">
    <property type="entry name" value="Peptidase_M28"/>
</dbReference>
<evidence type="ECO:0000256" key="1">
    <source>
        <dbReference type="ARBA" id="ARBA00001947"/>
    </source>
</evidence>
<evidence type="ECO:0000256" key="6">
    <source>
        <dbReference type="ARBA" id="ARBA00022729"/>
    </source>
</evidence>
<gene>
    <name evidence="16" type="ORF">H634G_03366</name>
</gene>
<keyword evidence="10" id="KW-1015">Disulfide bond</keyword>
<evidence type="ECO:0000256" key="9">
    <source>
        <dbReference type="ARBA" id="ARBA00023145"/>
    </source>
</evidence>
<dbReference type="GO" id="GO:0006508">
    <property type="term" value="P:proteolysis"/>
    <property type="evidence" value="ECO:0007669"/>
    <property type="project" value="UniProtKB-KW"/>
</dbReference>
<keyword evidence="3" id="KW-0031">Aminopeptidase</keyword>
<evidence type="ECO:0000256" key="7">
    <source>
        <dbReference type="ARBA" id="ARBA00022801"/>
    </source>
</evidence>
<evidence type="ECO:0000256" key="10">
    <source>
        <dbReference type="ARBA" id="ARBA00023157"/>
    </source>
</evidence>
<dbReference type="EC" id="3.4.-.-" evidence="14"/>
<evidence type="ECO:0000256" key="5">
    <source>
        <dbReference type="ARBA" id="ARBA00022723"/>
    </source>
</evidence>
<dbReference type="Pfam" id="PF04389">
    <property type="entry name" value="Peptidase_M28"/>
    <property type="match status" value="1"/>
</dbReference>
<organism evidence="16 17">
    <name type="scientific">Metarhizium anisopliae BRIP 53293</name>
    <dbReference type="NCBI Taxonomy" id="1291518"/>
    <lineage>
        <taxon>Eukaryota</taxon>
        <taxon>Fungi</taxon>
        <taxon>Dikarya</taxon>
        <taxon>Ascomycota</taxon>
        <taxon>Pezizomycotina</taxon>
        <taxon>Sordariomycetes</taxon>
        <taxon>Hypocreomycetidae</taxon>
        <taxon>Hypocreales</taxon>
        <taxon>Clavicipitaceae</taxon>
        <taxon>Metarhizium</taxon>
    </lineage>
</organism>
<keyword evidence="5 14" id="KW-0479">Metal-binding</keyword>
<evidence type="ECO:0000259" key="15">
    <source>
        <dbReference type="Pfam" id="PF04389"/>
    </source>
</evidence>
<evidence type="ECO:0000256" key="13">
    <source>
        <dbReference type="ARBA" id="ARBA00043962"/>
    </source>
</evidence>
<keyword evidence="8 14" id="KW-0862">Zinc</keyword>
<evidence type="ECO:0000256" key="3">
    <source>
        <dbReference type="ARBA" id="ARBA00022438"/>
    </source>
</evidence>
<dbReference type="GO" id="GO:0046872">
    <property type="term" value="F:metal ion binding"/>
    <property type="evidence" value="ECO:0007669"/>
    <property type="project" value="UniProtKB-KW"/>
</dbReference>
<evidence type="ECO:0000256" key="2">
    <source>
        <dbReference type="ARBA" id="ARBA00011245"/>
    </source>
</evidence>
<feature type="domain" description="Peptidase M28" evidence="15">
    <location>
        <begin position="170"/>
        <end position="364"/>
    </location>
</feature>
<dbReference type="InterPro" id="IPR045175">
    <property type="entry name" value="M28_fam"/>
</dbReference>
<evidence type="ECO:0000256" key="14">
    <source>
        <dbReference type="RuleBase" id="RU361240"/>
    </source>
</evidence>
<keyword evidence="17" id="KW-1185">Reference proteome</keyword>
<dbReference type="GO" id="GO:0008235">
    <property type="term" value="F:metalloexopeptidase activity"/>
    <property type="evidence" value="ECO:0007669"/>
    <property type="project" value="InterPro"/>
</dbReference>
<protein>
    <recommendedName>
        <fullName evidence="14">Peptide hydrolase</fullName>
        <ecNumber evidence="14">3.4.-.-</ecNumber>
    </recommendedName>
</protein>
<proteinExistence type="inferred from homology"/>
<evidence type="ECO:0000256" key="4">
    <source>
        <dbReference type="ARBA" id="ARBA00022670"/>
    </source>
</evidence>
<name>A0A0D9P4Y5_METAN</name>
<reference evidence="17" key="1">
    <citation type="journal article" date="2014" name="BMC Genomics">
        <title>The genome sequence of the biocontrol fungus Metarhizium anisopliae and comparative genomics of Metarhizium species.</title>
        <authorList>
            <person name="Pattemore J.A."/>
            <person name="Hane J.K."/>
            <person name="Williams A.H."/>
            <person name="Wilson B.A."/>
            <person name="Stodart B.J."/>
            <person name="Ash G.J."/>
        </authorList>
    </citation>
    <scope>NUCLEOTIDE SEQUENCE [LARGE SCALE GENOMIC DNA]</scope>
    <source>
        <strain evidence="17">BRIP 53293</strain>
    </source>
</reference>
<dbReference type="SUPFAM" id="SSF53187">
    <property type="entry name" value="Zn-dependent exopeptidases"/>
    <property type="match status" value="1"/>
</dbReference>
<keyword evidence="11" id="KW-0325">Glycoprotein</keyword>
<dbReference type="Proteomes" id="UP000054544">
    <property type="component" value="Unassembled WGS sequence"/>
</dbReference>
<comment type="function">
    <text evidence="12">Extracellular aminopeptidase that allows assimilation of proteinaceous substrates.</text>
</comment>